<comment type="caution">
    <text evidence="1">The sequence shown here is derived from an EMBL/GenBank/DDBJ whole genome shotgun (WGS) entry which is preliminary data.</text>
</comment>
<keyword evidence="2" id="KW-1185">Reference proteome</keyword>
<dbReference type="EMBL" id="MLKD01000012">
    <property type="protein sequence ID" value="OQE21279.1"/>
    <property type="molecule type" value="Genomic_DNA"/>
</dbReference>
<dbReference type="STRING" id="303698.A0A1V6T5T2"/>
<dbReference type="AlphaFoldDB" id="A0A1V6T5T2"/>
<sequence length="212" mass="24741">MAFMNLPWPTECLHAALKNGSLSYWGFVIYRTTYTVQSDAAWPQIVDLITSYMKALLYYEYNDKRRDGDKSTVYDEIWAKYQLTIMDDRQFNGASVFDIQLHFEKWVEAQGKRDDSTMYRMCMVIDDESIQTLLEAPPGENRKLGRHIGGPVRFVKVVEAFPELDSLDEFQGWMKCEINALWPLWKMMSDGDEMRMSYDEMKGNGKQVYGAI</sequence>
<organism evidence="1 2">
    <name type="scientific">Penicillium steckii</name>
    <dbReference type="NCBI Taxonomy" id="303698"/>
    <lineage>
        <taxon>Eukaryota</taxon>
        <taxon>Fungi</taxon>
        <taxon>Dikarya</taxon>
        <taxon>Ascomycota</taxon>
        <taxon>Pezizomycotina</taxon>
        <taxon>Eurotiomycetes</taxon>
        <taxon>Eurotiomycetidae</taxon>
        <taxon>Eurotiales</taxon>
        <taxon>Aspergillaceae</taxon>
        <taxon>Penicillium</taxon>
    </lineage>
</organism>
<dbReference type="OrthoDB" id="6499973at2759"/>
<reference evidence="2" key="1">
    <citation type="journal article" date="2017" name="Nat. Microbiol.">
        <title>Global analysis of biosynthetic gene clusters reveals vast potential of secondary metabolite production in Penicillium species.</title>
        <authorList>
            <person name="Nielsen J.C."/>
            <person name="Grijseels S."/>
            <person name="Prigent S."/>
            <person name="Ji B."/>
            <person name="Dainat J."/>
            <person name="Nielsen K.F."/>
            <person name="Frisvad J.C."/>
            <person name="Workman M."/>
            <person name="Nielsen J."/>
        </authorList>
    </citation>
    <scope>NUCLEOTIDE SEQUENCE [LARGE SCALE GENOMIC DNA]</scope>
    <source>
        <strain evidence="2">IBT 24891</strain>
    </source>
</reference>
<gene>
    <name evidence="1" type="ORF">PENSTE_c012G02866</name>
</gene>
<proteinExistence type="predicted"/>
<evidence type="ECO:0000313" key="2">
    <source>
        <dbReference type="Proteomes" id="UP000191285"/>
    </source>
</evidence>
<dbReference type="Proteomes" id="UP000191285">
    <property type="component" value="Unassembled WGS sequence"/>
</dbReference>
<name>A0A1V6T5T2_9EURO</name>
<protein>
    <submittedName>
        <fullName evidence="1">Uncharacterized protein</fullName>
    </submittedName>
</protein>
<accession>A0A1V6T5T2</accession>
<evidence type="ECO:0000313" key="1">
    <source>
        <dbReference type="EMBL" id="OQE21279.1"/>
    </source>
</evidence>